<dbReference type="EMBL" id="BPLR01021130">
    <property type="protein sequence ID" value="GIX86309.1"/>
    <property type="molecule type" value="Genomic_DNA"/>
</dbReference>
<keyword evidence="2" id="KW-1185">Reference proteome</keyword>
<evidence type="ECO:0000313" key="1">
    <source>
        <dbReference type="EMBL" id="GIX86309.1"/>
    </source>
</evidence>
<comment type="caution">
    <text evidence="1">The sequence shown here is derived from an EMBL/GenBank/DDBJ whole genome shotgun (WGS) entry which is preliminary data.</text>
</comment>
<name>A0AAV4NRU1_CAEEX</name>
<dbReference type="Proteomes" id="UP001054945">
    <property type="component" value="Unassembled WGS sequence"/>
</dbReference>
<gene>
    <name evidence="1" type="primary">AVEN_43611_1</name>
    <name evidence="1" type="ORF">CEXT_556941</name>
</gene>
<evidence type="ECO:0000313" key="2">
    <source>
        <dbReference type="Proteomes" id="UP001054945"/>
    </source>
</evidence>
<protein>
    <submittedName>
        <fullName evidence="1">Uncharacterized protein</fullName>
    </submittedName>
</protein>
<proteinExistence type="predicted"/>
<organism evidence="1 2">
    <name type="scientific">Caerostris extrusa</name>
    <name type="common">Bark spider</name>
    <name type="synonym">Caerostris bankana</name>
    <dbReference type="NCBI Taxonomy" id="172846"/>
    <lineage>
        <taxon>Eukaryota</taxon>
        <taxon>Metazoa</taxon>
        <taxon>Ecdysozoa</taxon>
        <taxon>Arthropoda</taxon>
        <taxon>Chelicerata</taxon>
        <taxon>Arachnida</taxon>
        <taxon>Araneae</taxon>
        <taxon>Araneomorphae</taxon>
        <taxon>Entelegynae</taxon>
        <taxon>Araneoidea</taxon>
        <taxon>Araneidae</taxon>
        <taxon>Caerostris</taxon>
    </lineage>
</organism>
<dbReference type="AlphaFoldDB" id="A0AAV4NRU1"/>
<reference evidence="1 2" key="1">
    <citation type="submission" date="2021-06" db="EMBL/GenBank/DDBJ databases">
        <title>Caerostris extrusa draft genome.</title>
        <authorList>
            <person name="Kono N."/>
            <person name="Arakawa K."/>
        </authorList>
    </citation>
    <scope>NUCLEOTIDE SEQUENCE [LARGE SCALE GENOMIC DNA]</scope>
</reference>
<accession>A0AAV4NRU1</accession>
<sequence length="94" mass="10318">MPRYILFAPQEEKKSLPLPVTAKTHYASVATVVKLIHRNAMGFRTSPGGESYSMLLCNIPLGFPKTGSKIFSYMASRKEKMEVGKRKKRGGGGG</sequence>